<dbReference type="VEuPathDB" id="FungiDB:DNF11_2872"/>
<gene>
    <name evidence="8" type="primary">C1D</name>
    <name evidence="8" type="ORF">DNF11_2872</name>
</gene>
<keyword evidence="4 6" id="KW-0694">RNA-binding</keyword>
<evidence type="ECO:0000256" key="3">
    <source>
        <dbReference type="ARBA" id="ARBA00022552"/>
    </source>
</evidence>
<keyword evidence="3 6" id="KW-0698">rRNA processing</keyword>
<evidence type="ECO:0000313" key="9">
    <source>
        <dbReference type="Proteomes" id="UP000269793"/>
    </source>
</evidence>
<dbReference type="Pfam" id="PF04000">
    <property type="entry name" value="Sas10_Utp3"/>
    <property type="match status" value="1"/>
</dbReference>
<comment type="function">
    <text evidence="6">Required for exosome-dependent processing of pre-rRNA and small nucleolar RNA (snRNA) precursors. Involved in processing of 35S pre-rRNA at the A0, A1 and A2 sites.</text>
</comment>
<dbReference type="AlphaFoldDB" id="A0A3G2S921"/>
<comment type="similarity">
    <text evidence="2 6">Belongs to the C1D family.</text>
</comment>
<dbReference type="EMBL" id="CP033152">
    <property type="protein sequence ID" value="AYO43822.1"/>
    <property type="molecule type" value="Genomic_DNA"/>
</dbReference>
<feature type="region of interest" description="Disordered" evidence="7">
    <location>
        <begin position="142"/>
        <end position="184"/>
    </location>
</feature>
<evidence type="ECO:0000256" key="6">
    <source>
        <dbReference type="RuleBase" id="RU368003"/>
    </source>
</evidence>
<dbReference type="PANTHER" id="PTHR15341:SF3">
    <property type="entry name" value="NUCLEAR NUCLEIC ACID-BINDING PROTEIN C1D"/>
    <property type="match status" value="1"/>
</dbReference>
<dbReference type="GO" id="GO:0000460">
    <property type="term" value="P:maturation of 5.8S rRNA"/>
    <property type="evidence" value="ECO:0007669"/>
    <property type="project" value="TreeGrafter"/>
</dbReference>
<sequence length="184" mass="20664">MSHSSYAHTVSDPTDIVNKLREQIGPVKQNVRTAFGKRMEECLSDLEAKDAAARANDPNVSLQHRLTASKMLVSAAYVYLDMIWMYLKTKGIDPSTHPVHAELERVHAYFDKLKKVGTPDLGKQSNRLRVDADASKRMVHAATKLGKHTRFDEQDSEKQAQEEDSATLTKKSKKRTTGKAKKTN</sequence>
<proteinExistence type="inferred from homology"/>
<dbReference type="InterPro" id="IPR007146">
    <property type="entry name" value="Sas10/Utp3/C1D"/>
</dbReference>
<dbReference type="InterPro" id="IPR011082">
    <property type="entry name" value="Exosome-assoc_fac/DNA_repair"/>
</dbReference>
<keyword evidence="9" id="KW-1185">Reference proteome</keyword>
<dbReference type="GO" id="GO:0005730">
    <property type="term" value="C:nucleolus"/>
    <property type="evidence" value="ECO:0007669"/>
    <property type="project" value="TreeGrafter"/>
</dbReference>
<reference evidence="8 9" key="1">
    <citation type="submission" date="2018-10" db="EMBL/GenBank/DDBJ databases">
        <title>Complete genome sequence of Malassezia restricta CBS 7877.</title>
        <authorList>
            <person name="Morand S.C."/>
            <person name="Bertignac M."/>
            <person name="Iltis A."/>
            <person name="Kolder I."/>
            <person name="Pirovano W."/>
            <person name="Jourdain R."/>
            <person name="Clavaud C."/>
        </authorList>
    </citation>
    <scope>NUCLEOTIDE SEQUENCE [LARGE SCALE GENOMIC DNA]</scope>
    <source>
        <strain evidence="8 9">CBS 7877</strain>
    </source>
</reference>
<comment type="subcellular location">
    <subcellularLocation>
        <location evidence="1 6">Nucleus</location>
    </subcellularLocation>
</comment>
<evidence type="ECO:0000256" key="2">
    <source>
        <dbReference type="ARBA" id="ARBA00009154"/>
    </source>
</evidence>
<dbReference type="PANTHER" id="PTHR15341">
    <property type="entry name" value="SUN-COR STEROID HORMONE RECEPTOR CO-REPRESSOR"/>
    <property type="match status" value="1"/>
</dbReference>
<evidence type="ECO:0000313" key="8">
    <source>
        <dbReference type="EMBL" id="AYO43822.1"/>
    </source>
</evidence>
<dbReference type="Proteomes" id="UP000269793">
    <property type="component" value="Chromosome V"/>
</dbReference>
<organism evidence="8 9">
    <name type="scientific">Malassezia restricta (strain ATCC 96810 / NBRC 103918 / CBS 7877)</name>
    <name type="common">Seborrheic dermatitis infection agent</name>
    <dbReference type="NCBI Taxonomy" id="425264"/>
    <lineage>
        <taxon>Eukaryota</taxon>
        <taxon>Fungi</taxon>
        <taxon>Dikarya</taxon>
        <taxon>Basidiomycota</taxon>
        <taxon>Ustilaginomycotina</taxon>
        <taxon>Malasseziomycetes</taxon>
        <taxon>Malasseziales</taxon>
        <taxon>Malasseziaceae</taxon>
        <taxon>Malassezia</taxon>
    </lineage>
</organism>
<evidence type="ECO:0000256" key="5">
    <source>
        <dbReference type="ARBA" id="ARBA00023242"/>
    </source>
</evidence>
<feature type="compositionally biased region" description="Basic and acidic residues" evidence="7">
    <location>
        <begin position="149"/>
        <end position="161"/>
    </location>
</feature>
<dbReference type="GO" id="GO:0003677">
    <property type="term" value="F:DNA binding"/>
    <property type="evidence" value="ECO:0007669"/>
    <property type="project" value="TreeGrafter"/>
</dbReference>
<name>A0A3G2S921_MALR7</name>
<dbReference type="OrthoDB" id="1421013at2759"/>
<evidence type="ECO:0000256" key="4">
    <source>
        <dbReference type="ARBA" id="ARBA00022884"/>
    </source>
</evidence>
<feature type="compositionally biased region" description="Basic residues" evidence="7">
    <location>
        <begin position="170"/>
        <end position="184"/>
    </location>
</feature>
<evidence type="ECO:0000256" key="7">
    <source>
        <dbReference type="SAM" id="MobiDB-lite"/>
    </source>
</evidence>
<dbReference type="GO" id="GO:0000178">
    <property type="term" value="C:exosome (RNase complex)"/>
    <property type="evidence" value="ECO:0007669"/>
    <property type="project" value="TreeGrafter"/>
</dbReference>
<accession>A0A3G2S921</accession>
<dbReference type="GO" id="GO:0003723">
    <property type="term" value="F:RNA binding"/>
    <property type="evidence" value="ECO:0007669"/>
    <property type="project" value="UniProtKB-UniRule"/>
</dbReference>
<protein>
    <recommendedName>
        <fullName evidence="6">Exosome complex protein</fullName>
    </recommendedName>
</protein>
<evidence type="ECO:0000256" key="1">
    <source>
        <dbReference type="ARBA" id="ARBA00004123"/>
    </source>
</evidence>
<keyword evidence="5 6" id="KW-0539">Nucleus</keyword>
<dbReference type="GO" id="GO:0010468">
    <property type="term" value="P:regulation of gene expression"/>
    <property type="evidence" value="ECO:0007669"/>
    <property type="project" value="TreeGrafter"/>
</dbReference>
<dbReference type="STRING" id="425264.A0A3G2S921"/>